<dbReference type="GO" id="GO:0050567">
    <property type="term" value="F:glutaminyl-tRNA synthase (glutamine-hydrolyzing) activity"/>
    <property type="evidence" value="ECO:0007669"/>
    <property type="project" value="TreeGrafter"/>
</dbReference>
<evidence type="ECO:0000313" key="4">
    <source>
        <dbReference type="Proteomes" id="UP000000771"/>
    </source>
</evidence>
<feature type="domain" description="Amidase" evidence="2">
    <location>
        <begin position="243"/>
        <end position="359"/>
    </location>
</feature>
<dbReference type="AlphaFoldDB" id="C7LZG8"/>
<dbReference type="STRING" id="525909.Afer_1194"/>
<dbReference type="InterPro" id="IPR023631">
    <property type="entry name" value="Amidase_dom"/>
</dbReference>
<dbReference type="KEGG" id="afo:Afer_1194"/>
<keyword evidence="4" id="KW-1185">Reference proteome</keyword>
<proteinExistence type="inferred from homology"/>
<dbReference type="Pfam" id="PF01425">
    <property type="entry name" value="Amidase"/>
    <property type="match status" value="2"/>
</dbReference>
<dbReference type="SUPFAM" id="SSF75304">
    <property type="entry name" value="Amidase signature (AS) enzymes"/>
    <property type="match status" value="1"/>
</dbReference>
<feature type="domain" description="Amidase" evidence="2">
    <location>
        <begin position="25"/>
        <end position="173"/>
    </location>
</feature>
<dbReference type="PROSITE" id="PS00571">
    <property type="entry name" value="AMIDASES"/>
    <property type="match status" value="1"/>
</dbReference>
<dbReference type="GO" id="GO:0030956">
    <property type="term" value="C:glutamyl-tRNA(Gln) amidotransferase complex"/>
    <property type="evidence" value="ECO:0007669"/>
    <property type="project" value="TreeGrafter"/>
</dbReference>
<dbReference type="InterPro" id="IPR036928">
    <property type="entry name" value="AS_sf"/>
</dbReference>
<dbReference type="EMBL" id="CP001631">
    <property type="protein sequence ID" value="ACU54126.1"/>
    <property type="molecule type" value="Genomic_DNA"/>
</dbReference>
<dbReference type="OrthoDB" id="182039at2"/>
<dbReference type="HOGENOM" id="CLU_009600_0_3_11"/>
<dbReference type="eggNOG" id="COG0154">
    <property type="taxonomic scope" value="Bacteria"/>
</dbReference>
<name>C7LZG8_ACIFD</name>
<dbReference type="Gene3D" id="3.90.1300.10">
    <property type="entry name" value="Amidase signature (AS) domain"/>
    <property type="match status" value="2"/>
</dbReference>
<gene>
    <name evidence="3" type="ordered locus">Afer_1194</name>
</gene>
<dbReference type="GO" id="GO:0070681">
    <property type="term" value="P:glutaminyl-tRNAGln biosynthesis via transamidation"/>
    <property type="evidence" value="ECO:0007669"/>
    <property type="project" value="TreeGrafter"/>
</dbReference>
<dbReference type="RefSeq" id="WP_015798612.1">
    <property type="nucleotide sequence ID" value="NC_013124.1"/>
</dbReference>
<reference evidence="3 4" key="1">
    <citation type="journal article" date="2009" name="Stand. Genomic Sci.">
        <title>Complete genome sequence of Acidimicrobium ferrooxidans type strain (ICP).</title>
        <authorList>
            <person name="Clum A."/>
            <person name="Nolan M."/>
            <person name="Lang E."/>
            <person name="Glavina Del Rio T."/>
            <person name="Tice H."/>
            <person name="Copeland A."/>
            <person name="Cheng J.F."/>
            <person name="Lucas S."/>
            <person name="Chen F."/>
            <person name="Bruce D."/>
            <person name="Goodwin L."/>
            <person name="Pitluck S."/>
            <person name="Ivanova N."/>
            <person name="Mavrommatis K."/>
            <person name="Mikhailova N."/>
            <person name="Pati A."/>
            <person name="Chen A."/>
            <person name="Palaniappan K."/>
            <person name="Goker M."/>
            <person name="Spring S."/>
            <person name="Land M."/>
            <person name="Hauser L."/>
            <person name="Chang Y.J."/>
            <person name="Jeffries C.C."/>
            <person name="Chain P."/>
            <person name="Bristow J."/>
            <person name="Eisen J.A."/>
            <person name="Markowitz V."/>
            <person name="Hugenholtz P."/>
            <person name="Kyrpides N.C."/>
            <person name="Klenk H.P."/>
            <person name="Lapidus A."/>
        </authorList>
    </citation>
    <scope>NUCLEOTIDE SEQUENCE [LARGE SCALE GENOMIC DNA]</scope>
    <source>
        <strain evidence="4">DSM 10331 / JCM 15462 / NBRC 103882 / ICP</strain>
    </source>
</reference>
<organism evidence="3 4">
    <name type="scientific">Acidimicrobium ferrooxidans (strain DSM 10331 / JCM 15462 / NBRC 103882 / ICP)</name>
    <dbReference type="NCBI Taxonomy" id="525909"/>
    <lineage>
        <taxon>Bacteria</taxon>
        <taxon>Bacillati</taxon>
        <taxon>Actinomycetota</taxon>
        <taxon>Acidimicrobiia</taxon>
        <taxon>Acidimicrobiales</taxon>
        <taxon>Acidimicrobiaceae</taxon>
        <taxon>Acidimicrobium</taxon>
    </lineage>
</organism>
<dbReference type="PANTHER" id="PTHR11895">
    <property type="entry name" value="TRANSAMIDASE"/>
    <property type="match status" value="1"/>
</dbReference>
<sequence>MSTAPRNWALGAPSIEAAPVARRLGVKDNIDVVGVPTRVGSRLLGTMVGPALRDATVVARLRAAGWVPTARTVMVELAYGTHGVNPFDGTPENVLDASLVPGGSSSGSAVGVGLGLVDLALGTDTGGSVRIPAAANGVLGLKPSYGLLPTSGVAPLAPSLDTVGLIAPDIDRLSEGARALGIDELVGDWPLVGVGVGEPNVDGRLGELAERLVSAPVDLGELARAGGTILDFEAAATWGWLLRQAHRLDPWVRRRLEGALAVDGAAYLEARARLHAWRAAFEAWFADSEALALVPTLLAPPGPLSAWSTLRLNELTIPWNALGLPALSVPVGGGAGPWRTSRVPFSVQVVGPFGADGRLVHVARRLVQAFRSAASSHASTQSRSASRSGGSSA</sequence>
<protein>
    <submittedName>
        <fullName evidence="3">Amidase</fullName>
    </submittedName>
</protein>
<dbReference type="InterPro" id="IPR000120">
    <property type="entry name" value="Amidase"/>
</dbReference>
<dbReference type="Proteomes" id="UP000000771">
    <property type="component" value="Chromosome"/>
</dbReference>
<comment type="similarity">
    <text evidence="1">Belongs to the amidase family.</text>
</comment>
<evidence type="ECO:0000256" key="1">
    <source>
        <dbReference type="ARBA" id="ARBA00009199"/>
    </source>
</evidence>
<evidence type="ECO:0000259" key="2">
    <source>
        <dbReference type="Pfam" id="PF01425"/>
    </source>
</evidence>
<accession>C7LZG8</accession>
<dbReference type="InterPro" id="IPR020556">
    <property type="entry name" value="Amidase_CS"/>
</dbReference>
<evidence type="ECO:0000313" key="3">
    <source>
        <dbReference type="EMBL" id="ACU54126.1"/>
    </source>
</evidence>
<dbReference type="PANTHER" id="PTHR11895:SF7">
    <property type="entry name" value="GLUTAMYL-TRNA(GLN) AMIDOTRANSFERASE SUBUNIT A, MITOCHONDRIAL"/>
    <property type="match status" value="1"/>
</dbReference>